<name>A0A7H1N6P1_9PROT</name>
<evidence type="ECO:0000313" key="2">
    <source>
        <dbReference type="Proteomes" id="UP000516369"/>
    </source>
</evidence>
<accession>A0A7H1N6P1</accession>
<dbReference type="SUPFAM" id="SSF47413">
    <property type="entry name" value="lambda repressor-like DNA-binding domains"/>
    <property type="match status" value="1"/>
</dbReference>
<dbReference type="InterPro" id="IPR010982">
    <property type="entry name" value="Lambda_DNA-bd_dom_sf"/>
</dbReference>
<proteinExistence type="predicted"/>
<sequence>MGSSFDDFLSEEGILEECEAGALKDVLALQIKAAMCELGLNKVQMARRMHTSRAQLDRLLDPGNTSVTLHTMQRAAAVLGKRVRLDLVDTSTKPV</sequence>
<dbReference type="Gene3D" id="1.10.260.40">
    <property type="entry name" value="lambda repressor-like DNA-binding domains"/>
    <property type="match status" value="1"/>
</dbReference>
<gene>
    <name evidence="1" type="ORF">HQ394_16195</name>
</gene>
<reference evidence="1 2" key="1">
    <citation type="submission" date="2020-05" db="EMBL/GenBank/DDBJ databases">
        <title>Complete closed genome sequence of Defluviicoccus vanus.</title>
        <authorList>
            <person name="Bessarab I."/>
            <person name="Arumugam K."/>
            <person name="Maszenan A.M."/>
            <person name="Seviour R.J."/>
            <person name="Williams R.B."/>
        </authorList>
    </citation>
    <scope>NUCLEOTIDE SEQUENCE [LARGE SCALE GENOMIC DNA]</scope>
    <source>
        <strain evidence="1 2">Ben 114</strain>
    </source>
</reference>
<dbReference type="KEGG" id="dvn:HQ394_16195"/>
<protein>
    <submittedName>
        <fullName evidence="1">XRE family transcriptional regulator</fullName>
    </submittedName>
</protein>
<organism evidence="1 2">
    <name type="scientific">Defluviicoccus vanus</name>
    <dbReference type="NCBI Taxonomy" id="111831"/>
    <lineage>
        <taxon>Bacteria</taxon>
        <taxon>Pseudomonadati</taxon>
        <taxon>Pseudomonadota</taxon>
        <taxon>Alphaproteobacteria</taxon>
        <taxon>Rhodospirillales</taxon>
        <taxon>Rhodospirillaceae</taxon>
        <taxon>Defluviicoccus</taxon>
    </lineage>
</organism>
<dbReference type="Proteomes" id="UP000516369">
    <property type="component" value="Chromosome"/>
</dbReference>
<dbReference type="AlphaFoldDB" id="A0A7H1N6P1"/>
<keyword evidence="2" id="KW-1185">Reference proteome</keyword>
<dbReference type="GO" id="GO:0003677">
    <property type="term" value="F:DNA binding"/>
    <property type="evidence" value="ECO:0007669"/>
    <property type="project" value="InterPro"/>
</dbReference>
<evidence type="ECO:0000313" key="1">
    <source>
        <dbReference type="EMBL" id="QNT71377.1"/>
    </source>
</evidence>
<dbReference type="EMBL" id="CP053923">
    <property type="protein sequence ID" value="QNT71377.1"/>
    <property type="molecule type" value="Genomic_DNA"/>
</dbReference>